<accession>A0A2V5KZU4</accession>
<dbReference type="OrthoDB" id="2111554at2"/>
<organism evidence="1 2">
    <name type="scientific">Paenibacillus flagellatus</name>
    <dbReference type="NCBI Taxonomy" id="2211139"/>
    <lineage>
        <taxon>Bacteria</taxon>
        <taxon>Bacillati</taxon>
        <taxon>Bacillota</taxon>
        <taxon>Bacilli</taxon>
        <taxon>Bacillales</taxon>
        <taxon>Paenibacillaceae</taxon>
        <taxon>Paenibacillus</taxon>
    </lineage>
</organism>
<keyword evidence="2" id="KW-1185">Reference proteome</keyword>
<gene>
    <name evidence="1" type="ORF">DLM86_08480</name>
</gene>
<dbReference type="InterPro" id="IPR007362">
    <property type="entry name" value="DUF429"/>
</dbReference>
<comment type="caution">
    <text evidence="1">The sequence shown here is derived from an EMBL/GenBank/DDBJ whole genome shotgun (WGS) entry which is preliminary data.</text>
</comment>
<dbReference type="AlphaFoldDB" id="A0A2V5KZU4"/>
<dbReference type="EMBL" id="QJVJ01000003">
    <property type="protein sequence ID" value="PYI55746.1"/>
    <property type="molecule type" value="Genomic_DNA"/>
</dbReference>
<dbReference type="RefSeq" id="WP_110839547.1">
    <property type="nucleotide sequence ID" value="NZ_QJVJ01000003.1"/>
</dbReference>
<proteinExistence type="predicted"/>
<evidence type="ECO:0000313" key="1">
    <source>
        <dbReference type="EMBL" id="PYI55746.1"/>
    </source>
</evidence>
<dbReference type="Pfam" id="PF04250">
    <property type="entry name" value="DUF429"/>
    <property type="match status" value="1"/>
</dbReference>
<protein>
    <submittedName>
        <fullName evidence="1">DUF429 domain-containing protein</fullName>
    </submittedName>
</protein>
<sequence>MACRNERIRLIGIDCAASEEKTGLAMLAPDAEGYRLERVSTGSQSLPAESVLTDWIGESLSEGCRLLLCFDSPLGWPAAFAEQLAGHAAGGAIASDPDSFFKRATDRRVSDELGKRPLEVTANYIARTAFRALALADRLRSRFGGLELLWSADGLERIGMIEVYPAAWLIAERVDHADYKKLAAVRERIVCELRERGVRIGHAEAERVIRSDHMLDAVLCAMNGIDFWNGDCVVPDTADADRLRKEGWIWFKTKREAASSLVEGSDRNEQ</sequence>
<dbReference type="Proteomes" id="UP000247476">
    <property type="component" value="Unassembled WGS sequence"/>
</dbReference>
<reference evidence="1 2" key="1">
    <citation type="submission" date="2018-05" db="EMBL/GenBank/DDBJ databases">
        <title>Paenibacillus flagellatus sp. nov., isolated from selenium mineral soil.</title>
        <authorList>
            <person name="Dai X."/>
        </authorList>
    </citation>
    <scope>NUCLEOTIDE SEQUENCE [LARGE SCALE GENOMIC DNA]</scope>
    <source>
        <strain evidence="1 2">DXL2</strain>
    </source>
</reference>
<name>A0A2V5KZU4_9BACL</name>
<evidence type="ECO:0000313" key="2">
    <source>
        <dbReference type="Proteomes" id="UP000247476"/>
    </source>
</evidence>